<keyword evidence="3" id="KW-1185">Reference proteome</keyword>
<evidence type="ECO:0000256" key="1">
    <source>
        <dbReference type="SAM" id="Coils"/>
    </source>
</evidence>
<evidence type="ECO:0000313" key="3">
    <source>
        <dbReference type="Proteomes" id="UP001292084"/>
    </source>
</evidence>
<evidence type="ECO:0000313" key="2">
    <source>
        <dbReference type="EMBL" id="MDZ5712796.1"/>
    </source>
</evidence>
<proteinExistence type="predicted"/>
<reference evidence="2 3" key="1">
    <citation type="submission" date="2023-12" db="EMBL/GenBank/DDBJ databases">
        <title>Jeotgalibacillus haloalkaliphilus sp. nov., a novel salt-tolerant bacteria, isolated from the estuary of the Fenhe River into the Yellow River.</title>
        <authorList>
            <person name="Li Y."/>
        </authorList>
    </citation>
    <scope>NUCLEOTIDE SEQUENCE [LARGE SCALE GENOMIC DNA]</scope>
    <source>
        <strain evidence="2 3">HH7-29</strain>
    </source>
</reference>
<comment type="caution">
    <text evidence="2">The sequence shown here is derived from an EMBL/GenBank/DDBJ whole genome shotgun (WGS) entry which is preliminary data.</text>
</comment>
<organism evidence="2 3">
    <name type="scientific">Jeotgalibacillus haloalkalitolerans</name>
    <dbReference type="NCBI Taxonomy" id="3104292"/>
    <lineage>
        <taxon>Bacteria</taxon>
        <taxon>Bacillati</taxon>
        <taxon>Bacillota</taxon>
        <taxon>Bacilli</taxon>
        <taxon>Bacillales</taxon>
        <taxon>Caryophanaceae</taxon>
        <taxon>Jeotgalibacillus</taxon>
    </lineage>
</organism>
<keyword evidence="1" id="KW-0175">Coiled coil</keyword>
<sequence>MNDILTTILTSGITTAGILALYRHFLSRNIEAFKSNLLFDSQRKVHDFQLFTTKKHETYPRLYGLLYKSTDSILNVTSWFQEYPSFVEYSKTDLENYLSKHELLEVDKNRILSLWETDKQKMQKELHTLIQNEKFYEADQLRIDAYRLFSESLLYQSEDVKKIGEEIVKKQRELLLDHDWYRQEVEPKERKEIRNKIKVHKDTLDKLRKELLETMKTELTVGYYEETQMKSTT</sequence>
<feature type="coiled-coil region" evidence="1">
    <location>
        <begin position="112"/>
        <end position="139"/>
    </location>
</feature>
<dbReference type="Proteomes" id="UP001292084">
    <property type="component" value="Unassembled WGS sequence"/>
</dbReference>
<name>A0ABU5KPB2_9BACL</name>
<gene>
    <name evidence="2" type="ORF">UFB30_11215</name>
</gene>
<protein>
    <recommendedName>
        <fullName evidence="4">DNA helicase</fullName>
    </recommendedName>
</protein>
<dbReference type="RefSeq" id="WP_322421776.1">
    <property type="nucleotide sequence ID" value="NZ_JAXQNN010000003.1"/>
</dbReference>
<evidence type="ECO:0008006" key="4">
    <source>
        <dbReference type="Google" id="ProtNLM"/>
    </source>
</evidence>
<accession>A0ABU5KPB2</accession>
<dbReference type="EMBL" id="JAXQNN010000003">
    <property type="protein sequence ID" value="MDZ5712796.1"/>
    <property type="molecule type" value="Genomic_DNA"/>
</dbReference>